<dbReference type="PANTHER" id="PTHR31313">
    <property type="entry name" value="TY1 ENHANCER ACTIVATOR"/>
    <property type="match status" value="1"/>
</dbReference>
<keyword evidence="5" id="KW-0238">DNA-binding</keyword>
<feature type="region of interest" description="Disordered" evidence="8">
    <location>
        <begin position="652"/>
        <end position="677"/>
    </location>
</feature>
<feature type="domain" description="Zn(2)-C6 fungal-type" evidence="9">
    <location>
        <begin position="19"/>
        <end position="51"/>
    </location>
</feature>
<dbReference type="GO" id="GO:0006351">
    <property type="term" value="P:DNA-templated transcription"/>
    <property type="evidence" value="ECO:0007669"/>
    <property type="project" value="InterPro"/>
</dbReference>
<dbReference type="SMART" id="SM00066">
    <property type="entry name" value="GAL4"/>
    <property type="match status" value="1"/>
</dbReference>
<comment type="subcellular location">
    <subcellularLocation>
        <location evidence="1">Nucleus</location>
    </subcellularLocation>
</comment>
<feature type="region of interest" description="Disordered" evidence="8">
    <location>
        <begin position="101"/>
        <end position="123"/>
    </location>
</feature>
<dbReference type="Gene3D" id="4.10.240.10">
    <property type="entry name" value="Zn(2)-C6 fungal-type DNA-binding domain"/>
    <property type="match status" value="1"/>
</dbReference>
<dbReference type="GO" id="GO:0003677">
    <property type="term" value="F:DNA binding"/>
    <property type="evidence" value="ECO:0007669"/>
    <property type="project" value="UniProtKB-KW"/>
</dbReference>
<name>A0AAD7GSY8_MYCRO</name>
<comment type="caution">
    <text evidence="10">The sequence shown here is derived from an EMBL/GenBank/DDBJ whole genome shotgun (WGS) entry which is preliminary data.</text>
</comment>
<evidence type="ECO:0000256" key="8">
    <source>
        <dbReference type="SAM" id="MobiDB-lite"/>
    </source>
</evidence>
<evidence type="ECO:0000259" key="9">
    <source>
        <dbReference type="PROSITE" id="PS50048"/>
    </source>
</evidence>
<evidence type="ECO:0000313" key="10">
    <source>
        <dbReference type="EMBL" id="KAJ7704479.1"/>
    </source>
</evidence>
<dbReference type="Pfam" id="PF04082">
    <property type="entry name" value="Fungal_trans"/>
    <property type="match status" value="1"/>
</dbReference>
<proteinExistence type="predicted"/>
<evidence type="ECO:0000256" key="5">
    <source>
        <dbReference type="ARBA" id="ARBA00023125"/>
    </source>
</evidence>
<dbReference type="GO" id="GO:0000981">
    <property type="term" value="F:DNA-binding transcription factor activity, RNA polymerase II-specific"/>
    <property type="evidence" value="ECO:0007669"/>
    <property type="project" value="InterPro"/>
</dbReference>
<accession>A0AAD7GSY8</accession>
<feature type="compositionally biased region" description="Basic and acidic residues" evidence="8">
    <location>
        <begin position="104"/>
        <end position="115"/>
    </location>
</feature>
<dbReference type="Proteomes" id="UP001221757">
    <property type="component" value="Unassembled WGS sequence"/>
</dbReference>
<evidence type="ECO:0000256" key="7">
    <source>
        <dbReference type="ARBA" id="ARBA00023242"/>
    </source>
</evidence>
<evidence type="ECO:0000313" key="11">
    <source>
        <dbReference type="Proteomes" id="UP001221757"/>
    </source>
</evidence>
<dbReference type="PROSITE" id="PS50048">
    <property type="entry name" value="ZN2_CY6_FUNGAL_2"/>
    <property type="match status" value="1"/>
</dbReference>
<keyword evidence="11" id="KW-1185">Reference proteome</keyword>
<organism evidence="10 11">
    <name type="scientific">Mycena rosella</name>
    <name type="common">Pink bonnet</name>
    <name type="synonym">Agaricus rosellus</name>
    <dbReference type="NCBI Taxonomy" id="1033263"/>
    <lineage>
        <taxon>Eukaryota</taxon>
        <taxon>Fungi</taxon>
        <taxon>Dikarya</taxon>
        <taxon>Basidiomycota</taxon>
        <taxon>Agaricomycotina</taxon>
        <taxon>Agaricomycetes</taxon>
        <taxon>Agaricomycetidae</taxon>
        <taxon>Agaricales</taxon>
        <taxon>Marasmiineae</taxon>
        <taxon>Mycenaceae</taxon>
        <taxon>Mycena</taxon>
    </lineage>
</organism>
<evidence type="ECO:0000256" key="4">
    <source>
        <dbReference type="ARBA" id="ARBA00023015"/>
    </source>
</evidence>
<dbReference type="InterPro" id="IPR007219">
    <property type="entry name" value="XnlR_reg_dom"/>
</dbReference>
<dbReference type="EMBL" id="JARKIE010000010">
    <property type="protein sequence ID" value="KAJ7704479.1"/>
    <property type="molecule type" value="Genomic_DNA"/>
</dbReference>
<dbReference type="GO" id="GO:0008270">
    <property type="term" value="F:zinc ion binding"/>
    <property type="evidence" value="ECO:0007669"/>
    <property type="project" value="InterPro"/>
</dbReference>
<protein>
    <recommendedName>
        <fullName evidence="9">Zn(2)-C6 fungal-type domain-containing protein</fullName>
    </recommendedName>
</protein>
<dbReference type="InterPro" id="IPR001138">
    <property type="entry name" value="Zn2Cys6_DnaBD"/>
</dbReference>
<reference evidence="10" key="1">
    <citation type="submission" date="2023-03" db="EMBL/GenBank/DDBJ databases">
        <title>Massive genome expansion in bonnet fungi (Mycena s.s.) driven by repeated elements and novel gene families across ecological guilds.</title>
        <authorList>
            <consortium name="Lawrence Berkeley National Laboratory"/>
            <person name="Harder C.B."/>
            <person name="Miyauchi S."/>
            <person name="Viragh M."/>
            <person name="Kuo A."/>
            <person name="Thoen E."/>
            <person name="Andreopoulos B."/>
            <person name="Lu D."/>
            <person name="Skrede I."/>
            <person name="Drula E."/>
            <person name="Henrissat B."/>
            <person name="Morin E."/>
            <person name="Kohler A."/>
            <person name="Barry K."/>
            <person name="LaButti K."/>
            <person name="Morin E."/>
            <person name="Salamov A."/>
            <person name="Lipzen A."/>
            <person name="Mereny Z."/>
            <person name="Hegedus B."/>
            <person name="Baldrian P."/>
            <person name="Stursova M."/>
            <person name="Weitz H."/>
            <person name="Taylor A."/>
            <person name="Grigoriev I.V."/>
            <person name="Nagy L.G."/>
            <person name="Martin F."/>
            <person name="Kauserud H."/>
        </authorList>
    </citation>
    <scope>NUCLEOTIDE SEQUENCE</scope>
    <source>
        <strain evidence="10">CBHHK067</strain>
    </source>
</reference>
<dbReference type="CDD" id="cd12148">
    <property type="entry name" value="fungal_TF_MHR"/>
    <property type="match status" value="1"/>
</dbReference>
<keyword evidence="2" id="KW-0479">Metal-binding</keyword>
<dbReference type="PANTHER" id="PTHR31313:SF81">
    <property type="entry name" value="TY1 ENHANCER ACTIVATOR"/>
    <property type="match status" value="1"/>
</dbReference>
<keyword evidence="3" id="KW-0862">Zinc</keyword>
<dbReference type="InterPro" id="IPR036864">
    <property type="entry name" value="Zn2-C6_fun-type_DNA-bd_sf"/>
</dbReference>
<gene>
    <name evidence="10" type="ORF">B0H17DRAFT_1039765</name>
</gene>
<evidence type="ECO:0000256" key="1">
    <source>
        <dbReference type="ARBA" id="ARBA00004123"/>
    </source>
</evidence>
<sequence>MPKDNTFNARSRGSYASHACNICRSKKIKCDSIKPVCGSCGASGRDAECSWGRDVAVRKPRTEAHFESLRKHADALKAYAELLEGMLAKCVCQDASTHALQRPEQAREHSSRDGSESDGDTLDSDEEITQELCMPTQSLKLDDRSGGLLHHGATAPMRFLTRSTKEVMPRPDVEDKDAWGSYVLLVDGVDALGYDPNFDWARHLPPEVPLTRHEHDKILDLSFKFCNIFCLRLIPRLFLRDMHRALSVPRAHPPPKTPYYSPTLHNALLGISAIFSDNPCIRDTSSRRCFVTTAKRYLEAECQKPELSLVHALGIIGTFHGNEGDHIVADLYFGMSARVGQALGLEVDSSVWVKSGLITPEERVARNWAHWSTFSSDLCWALYVGRDFCAPPLNRPAIPLPCIPVEFDQVPWYHAPANIPAQPNFQSCTFAASASLLLIGRKIIDVVNGLGRNTREEGVQNKNDYLITEIDLELNNWKDQLPPELDITISNRAKSTPQRLMLHCVYWWYSIVLHRPFFNRRARPVQSSDRAVDHVKLCKRAADNIIELLETWASLYTLRYTPDTMLQVIFSAGTIFLLLALQATSSLRIAQGSLKTSLSYTELCIQYLHEMGMSWGSAARTGDILRSLLEDRLKPAISRHLANDLPAYLPSERASSGSHLPENHSPPPYAAGRDSGRDNWFIPLSDPRMASEAAAPGSEWNEPDSLHSYIQIQADHVAGAGSYQMAGILDPHARSRSSSCSGRSSRGGGGDGRDLDMSGFLQQTLDSFGSSDIWADGVWGVKRGDLGTGYN</sequence>
<evidence type="ECO:0000256" key="2">
    <source>
        <dbReference type="ARBA" id="ARBA00022723"/>
    </source>
</evidence>
<dbReference type="GO" id="GO:0005634">
    <property type="term" value="C:nucleus"/>
    <property type="evidence" value="ECO:0007669"/>
    <property type="project" value="UniProtKB-SubCell"/>
</dbReference>
<dbReference type="SUPFAM" id="SSF57701">
    <property type="entry name" value="Zn2/Cys6 DNA-binding domain"/>
    <property type="match status" value="1"/>
</dbReference>
<keyword evidence="4" id="KW-0805">Transcription regulation</keyword>
<dbReference type="PROSITE" id="PS00463">
    <property type="entry name" value="ZN2_CY6_FUNGAL_1"/>
    <property type="match status" value="1"/>
</dbReference>
<feature type="region of interest" description="Disordered" evidence="8">
    <location>
        <begin position="732"/>
        <end position="757"/>
    </location>
</feature>
<dbReference type="CDD" id="cd00067">
    <property type="entry name" value="GAL4"/>
    <property type="match status" value="1"/>
</dbReference>
<dbReference type="AlphaFoldDB" id="A0AAD7GSY8"/>
<keyword evidence="7" id="KW-0539">Nucleus</keyword>
<keyword evidence="6" id="KW-0804">Transcription</keyword>
<evidence type="ECO:0000256" key="6">
    <source>
        <dbReference type="ARBA" id="ARBA00023163"/>
    </source>
</evidence>
<evidence type="ECO:0000256" key="3">
    <source>
        <dbReference type="ARBA" id="ARBA00022833"/>
    </source>
</evidence>
<dbReference type="InterPro" id="IPR051615">
    <property type="entry name" value="Transcr_Regulatory_Elem"/>
</dbReference>
<dbReference type="Pfam" id="PF00172">
    <property type="entry name" value="Zn_clus"/>
    <property type="match status" value="1"/>
</dbReference>